<evidence type="ECO:0000313" key="1">
    <source>
        <dbReference type="EMBL" id="MBB5366427.1"/>
    </source>
</evidence>
<gene>
    <name evidence="1" type="ORF">HNQ08_005556</name>
</gene>
<proteinExistence type="predicted"/>
<keyword evidence="2" id="KW-1185">Reference proteome</keyword>
<dbReference type="Proteomes" id="UP000552709">
    <property type="component" value="Unassembled WGS sequence"/>
</dbReference>
<dbReference type="RefSeq" id="WP_184138440.1">
    <property type="nucleotide sequence ID" value="NZ_JACHFL010000042.1"/>
</dbReference>
<dbReference type="EMBL" id="JACHFL010000042">
    <property type="protein sequence ID" value="MBB5366427.1"/>
    <property type="molecule type" value="Genomic_DNA"/>
</dbReference>
<name>A0A7W8K055_9DEIO</name>
<reference evidence="1 2" key="1">
    <citation type="submission" date="2020-08" db="EMBL/GenBank/DDBJ databases">
        <title>Genomic Encyclopedia of Type Strains, Phase IV (KMG-IV): sequencing the most valuable type-strain genomes for metagenomic binning, comparative biology and taxonomic classification.</title>
        <authorList>
            <person name="Goeker M."/>
        </authorList>
    </citation>
    <scope>NUCLEOTIDE SEQUENCE [LARGE SCALE GENOMIC DNA]</scope>
    <source>
        <strain evidence="1 2">DSM 27939</strain>
    </source>
</reference>
<evidence type="ECO:0000313" key="2">
    <source>
        <dbReference type="Proteomes" id="UP000552709"/>
    </source>
</evidence>
<sequence>MQRILNIPIDQALLESWANWLAPEQQPFYLTEAQGQALKLIISAAPSFSPEGRDTFKLWGVTCPQAVMLNESDFLTLPLATRTELLRLQLEHGRGEVLCVADWRDLLTEVEEQAGGEHFVWWPSLLAGREWELLAHWSSQGRLPCEHQAVPEEIWSALRTAWPRVREIAGTFPSGSGPNCFGTVMAGAGVRGAEHQWMLREPFEDWLAAYTAKTTECEAPGTVLVWRDGHGQAQHAALVLGGGYGLHKPSQGWDSPRQALRLNDLYRQFDVQDRVLSCYTLRR</sequence>
<comment type="caution">
    <text evidence="1">The sequence shown here is derived from an EMBL/GenBank/DDBJ whole genome shotgun (WGS) entry which is preliminary data.</text>
</comment>
<accession>A0A7W8K055</accession>
<dbReference type="AlphaFoldDB" id="A0A7W8K055"/>
<organism evidence="1 2">
    <name type="scientific">Deinococcus humi</name>
    <dbReference type="NCBI Taxonomy" id="662880"/>
    <lineage>
        <taxon>Bacteria</taxon>
        <taxon>Thermotogati</taxon>
        <taxon>Deinococcota</taxon>
        <taxon>Deinococci</taxon>
        <taxon>Deinococcales</taxon>
        <taxon>Deinococcaceae</taxon>
        <taxon>Deinococcus</taxon>
    </lineage>
</organism>
<protein>
    <submittedName>
        <fullName evidence="1">Uncharacterized protein</fullName>
    </submittedName>
</protein>